<protein>
    <submittedName>
        <fullName evidence="1">Gamma carbonic anhydrase family protein</fullName>
    </submittedName>
</protein>
<organism evidence="1 2">
    <name type="scientific">Burkholderia cepacia</name>
    <name type="common">Pseudomonas cepacia</name>
    <dbReference type="NCBI Taxonomy" id="292"/>
    <lineage>
        <taxon>Bacteria</taxon>
        <taxon>Pseudomonadati</taxon>
        <taxon>Pseudomonadota</taxon>
        <taxon>Betaproteobacteria</taxon>
        <taxon>Burkholderiales</taxon>
        <taxon>Burkholderiaceae</taxon>
        <taxon>Burkholderia</taxon>
        <taxon>Burkholderia cepacia complex</taxon>
    </lineage>
</organism>
<dbReference type="PANTHER" id="PTHR13061:SF29">
    <property type="entry name" value="GAMMA CARBONIC ANHYDRASE-LIKE 1, MITOCHONDRIAL-RELATED"/>
    <property type="match status" value="1"/>
</dbReference>
<gene>
    <name evidence="1" type="ORF">DPR02_03875</name>
</gene>
<dbReference type="PANTHER" id="PTHR13061">
    <property type="entry name" value="DYNACTIN SUBUNIT P25"/>
    <property type="match status" value="1"/>
</dbReference>
<proteinExistence type="predicted"/>
<evidence type="ECO:0000313" key="2">
    <source>
        <dbReference type="Proteomes" id="UP000248899"/>
    </source>
</evidence>
<name>A0AAQ0FIX4_BURCE</name>
<reference evidence="1 2" key="1">
    <citation type="submission" date="2018-06" db="EMBL/GenBank/DDBJ databases">
        <title>Towards the identification of Burkholderia cepacia strain which caused fatal septicemia.</title>
        <authorList>
            <person name="Bui L.A.T."/>
            <person name="Zakharova I.B."/>
            <person name="Shpak I.M."/>
            <person name="Teteryatnikova N."/>
            <person name="Ustinov D.V."/>
            <person name="Kuzyutina Y.A."/>
            <person name="Nguyen H.N."/>
            <person name="Antonov A.S."/>
            <person name="Avdyusheva E.F."/>
            <person name="Victorov D.V."/>
        </authorList>
    </citation>
    <scope>NUCLEOTIDE SEQUENCE [LARGE SCALE GENOMIC DNA]</scope>
    <source>
        <strain evidence="1 2">PT02</strain>
    </source>
</reference>
<dbReference type="InterPro" id="IPR047324">
    <property type="entry name" value="LbH_gamma_CA-like"/>
</dbReference>
<dbReference type="Proteomes" id="UP000248899">
    <property type="component" value="Unassembled WGS sequence"/>
</dbReference>
<comment type="caution">
    <text evidence="1">The sequence shown here is derived from an EMBL/GenBank/DDBJ whole genome shotgun (WGS) entry which is preliminary data.</text>
</comment>
<dbReference type="CDD" id="cd04645">
    <property type="entry name" value="LbH_gamma_CA_like"/>
    <property type="match status" value="1"/>
</dbReference>
<dbReference type="InterPro" id="IPR001451">
    <property type="entry name" value="Hexapep"/>
</dbReference>
<dbReference type="SUPFAM" id="SSF51161">
    <property type="entry name" value="Trimeric LpxA-like enzymes"/>
    <property type="match status" value="1"/>
</dbReference>
<dbReference type="EMBL" id="QLUZ01000002">
    <property type="protein sequence ID" value="RAQ15156.1"/>
    <property type="molecule type" value="Genomic_DNA"/>
</dbReference>
<sequence>MKTYSFNGISPQIHPDAWVFEDAVIIGDVQIGPNVSIWPGVTIRGDKERIVIGAASNVQEHAVLHADPGFPLVIGEGVTVGHRAVLHGCTVGAYSVIGIGAILLNGARVGDTCLVTAGTLLSAGPAYAPGSMISGSPAKVLISLSDSDIRNLKDTAVEYQELAAQYRRESVLMDGA</sequence>
<dbReference type="InterPro" id="IPR050484">
    <property type="entry name" value="Transf_Hexapept/Carb_Anhydrase"/>
</dbReference>
<dbReference type="RefSeq" id="WP_111938840.1">
    <property type="nucleotide sequence ID" value="NZ_JABUMN010000039.1"/>
</dbReference>
<dbReference type="Gene3D" id="2.160.10.10">
    <property type="entry name" value="Hexapeptide repeat proteins"/>
    <property type="match status" value="1"/>
</dbReference>
<dbReference type="Pfam" id="PF00132">
    <property type="entry name" value="Hexapep"/>
    <property type="match status" value="1"/>
</dbReference>
<dbReference type="AlphaFoldDB" id="A0AAQ0FIX4"/>
<dbReference type="InterPro" id="IPR011004">
    <property type="entry name" value="Trimer_LpxA-like_sf"/>
</dbReference>
<evidence type="ECO:0000313" key="1">
    <source>
        <dbReference type="EMBL" id="RAQ15156.1"/>
    </source>
</evidence>
<accession>A0AAQ0FIX4</accession>